<evidence type="ECO:0000259" key="2">
    <source>
        <dbReference type="PROSITE" id="PS50234"/>
    </source>
</evidence>
<accession>A0A7V4TZ31</accession>
<evidence type="ECO:0000256" key="1">
    <source>
        <dbReference type="SAM" id="Phobius"/>
    </source>
</evidence>
<dbReference type="InterPro" id="IPR036465">
    <property type="entry name" value="vWFA_dom_sf"/>
</dbReference>
<keyword evidence="1" id="KW-0472">Membrane</keyword>
<dbReference type="Pfam" id="PF00092">
    <property type="entry name" value="VWA"/>
    <property type="match status" value="1"/>
</dbReference>
<keyword evidence="1" id="KW-1133">Transmembrane helix</keyword>
<proteinExistence type="predicted"/>
<reference evidence="3" key="1">
    <citation type="journal article" date="2020" name="mSystems">
        <title>Genome- and Community-Level Interaction Insights into Carbon Utilization and Element Cycling Functions of Hydrothermarchaeota in Hydrothermal Sediment.</title>
        <authorList>
            <person name="Zhou Z."/>
            <person name="Liu Y."/>
            <person name="Xu W."/>
            <person name="Pan J."/>
            <person name="Luo Z.H."/>
            <person name="Li M."/>
        </authorList>
    </citation>
    <scope>NUCLEOTIDE SEQUENCE [LARGE SCALE GENOMIC DNA]</scope>
    <source>
        <strain evidence="3">HyVt-577</strain>
    </source>
</reference>
<dbReference type="InterPro" id="IPR050768">
    <property type="entry name" value="UPF0353/GerABKA_families"/>
</dbReference>
<organism evidence="3">
    <name type="scientific">Caldithrix abyssi</name>
    <dbReference type="NCBI Taxonomy" id="187145"/>
    <lineage>
        <taxon>Bacteria</taxon>
        <taxon>Pseudomonadati</taxon>
        <taxon>Calditrichota</taxon>
        <taxon>Calditrichia</taxon>
        <taxon>Calditrichales</taxon>
        <taxon>Calditrichaceae</taxon>
        <taxon>Caldithrix</taxon>
    </lineage>
</organism>
<comment type="caution">
    <text evidence="3">The sequence shown here is derived from an EMBL/GenBank/DDBJ whole genome shotgun (WGS) entry which is preliminary data.</text>
</comment>
<dbReference type="AlphaFoldDB" id="A0A7V4TZ31"/>
<dbReference type="PANTHER" id="PTHR22550">
    <property type="entry name" value="SPORE GERMINATION PROTEIN"/>
    <property type="match status" value="1"/>
</dbReference>
<dbReference type="PROSITE" id="PS50234">
    <property type="entry name" value="VWFA"/>
    <property type="match status" value="1"/>
</dbReference>
<dbReference type="EMBL" id="DRQG01000034">
    <property type="protein sequence ID" value="HGY54833.1"/>
    <property type="molecule type" value="Genomic_DNA"/>
</dbReference>
<name>A0A7V4TZ31_CALAY</name>
<dbReference type="SMART" id="SM00327">
    <property type="entry name" value="VWA"/>
    <property type="match status" value="1"/>
</dbReference>
<gene>
    <name evidence="3" type="ORF">ENK44_03945</name>
</gene>
<dbReference type="PANTHER" id="PTHR22550:SF18">
    <property type="entry name" value="VWFA DOMAIN-CONTAINING PROTEIN"/>
    <property type="match status" value="1"/>
</dbReference>
<dbReference type="Gene3D" id="3.40.50.410">
    <property type="entry name" value="von Willebrand factor, type A domain"/>
    <property type="match status" value="1"/>
</dbReference>
<dbReference type="Proteomes" id="UP000885779">
    <property type="component" value="Unassembled WGS sequence"/>
</dbReference>
<keyword evidence="1" id="KW-0812">Transmembrane</keyword>
<evidence type="ECO:0000313" key="3">
    <source>
        <dbReference type="EMBL" id="HGY54833.1"/>
    </source>
</evidence>
<dbReference type="InterPro" id="IPR002035">
    <property type="entry name" value="VWF_A"/>
</dbReference>
<feature type="transmembrane region" description="Helical" evidence="1">
    <location>
        <begin position="298"/>
        <end position="319"/>
    </location>
</feature>
<feature type="domain" description="VWFA" evidence="2">
    <location>
        <begin position="95"/>
        <end position="279"/>
    </location>
</feature>
<sequence length="331" mass="37737">MIEFQFTYIFLILPLPLLTWLLLPPYRESQESVRVPFFEHLTLQTRQKPTKGAVVLKRNILQRVIAPAVWLLLMTALARPVFVEPPIERIKSGRDLLLVVDLSGSMDTRDMFDEDGKRINRLQAIKNVLGDFITRRKGDRIALMFFGTSPYLQAPFTQDSSLIKSLLEEAQVAMAGPQTMLGDAIGLAIKTFEHSEAREKVVILLTDGNDTNSKVPPEKAAELAAYHHIKIHTIGFGDPTNSGEDLFDEQMLKDIAGITSGMSFMAANRDALEEVYRQLDKIEVQNYETLSYRPMRPLYMWPLAGAFIILIFYHIFMGLRTWFSRMRAQNV</sequence>
<dbReference type="SUPFAM" id="SSF53300">
    <property type="entry name" value="vWA-like"/>
    <property type="match status" value="1"/>
</dbReference>
<protein>
    <submittedName>
        <fullName evidence="3">VWA domain-containing protein</fullName>
    </submittedName>
</protein>